<comment type="similarity">
    <text evidence="5">Belongs to the YciB family.</text>
</comment>
<sequence length="219" mass="24545">MEHHVFERDPSQKSEAERKEVPPLLKLALELGPLLVFFFANARGESLIARFPVLGQIGEPIFLATALFMVATVIALAASWSMTRTLPIMPLISGIVVLAFGALTLWLHNETFIKMKPTIVNTLFGMILLGGLFFGKSLLGYVFDSAFKLDADGWRKLTFRWGVFFLFLAVANEAVWRNFSTDAWVAFKVWGIMPITIVFTLSQMPLIQKHSLPEQAPTE</sequence>
<dbReference type="Proteomes" id="UP000752297">
    <property type="component" value="Unassembled WGS sequence"/>
</dbReference>
<feature type="transmembrane region" description="Helical" evidence="5">
    <location>
        <begin position="183"/>
        <end position="202"/>
    </location>
</feature>
<comment type="function">
    <text evidence="5">Plays a role in cell envelope biogenesis, maintenance of cell envelope integrity and membrane homeostasis.</text>
</comment>
<dbReference type="HAMAP" id="MF_00189">
    <property type="entry name" value="YciB"/>
    <property type="match status" value="1"/>
</dbReference>
<keyword evidence="4 5" id="KW-0472">Membrane</keyword>
<proteinExistence type="inferred from homology"/>
<organism evidence="6 7">
    <name type="scientific">Falsochrobactrum tianjinense</name>
    <dbReference type="NCBI Taxonomy" id="2706015"/>
    <lineage>
        <taxon>Bacteria</taxon>
        <taxon>Pseudomonadati</taxon>
        <taxon>Pseudomonadota</taxon>
        <taxon>Alphaproteobacteria</taxon>
        <taxon>Hyphomicrobiales</taxon>
        <taxon>Brucellaceae</taxon>
        <taxon>Falsochrobactrum</taxon>
    </lineage>
</organism>
<evidence type="ECO:0000256" key="3">
    <source>
        <dbReference type="ARBA" id="ARBA00022989"/>
    </source>
</evidence>
<name>A0A949PJL5_9HYPH</name>
<dbReference type="NCBIfam" id="TIGR00997">
    <property type="entry name" value="ispZ"/>
    <property type="match status" value="1"/>
</dbReference>
<feature type="transmembrane region" description="Helical" evidence="5">
    <location>
        <begin position="159"/>
        <end position="176"/>
    </location>
</feature>
<evidence type="ECO:0000256" key="2">
    <source>
        <dbReference type="ARBA" id="ARBA00022692"/>
    </source>
</evidence>
<comment type="subcellular location">
    <subcellularLocation>
        <location evidence="5">Cell inner membrane</location>
        <topology evidence="5">Multi-pass membrane protein</topology>
    </subcellularLocation>
</comment>
<evidence type="ECO:0000313" key="7">
    <source>
        <dbReference type="Proteomes" id="UP000752297"/>
    </source>
</evidence>
<reference evidence="6 7" key="1">
    <citation type="submission" date="2021-06" db="EMBL/GenBank/DDBJ databases">
        <title>Falsochrobactrum tianjin sp.nov., a new petroleum-degrading bacteria isolated from oily soils.</title>
        <authorList>
            <person name="Chen G."/>
            <person name="Chen H."/>
            <person name="Tian J."/>
            <person name="Qing J."/>
            <person name="Zhong L."/>
            <person name="Ma W."/>
            <person name="Song Y."/>
            <person name="Cui X."/>
            <person name="Yan B."/>
        </authorList>
    </citation>
    <scope>NUCLEOTIDE SEQUENCE [LARGE SCALE GENOMIC DNA]</scope>
    <source>
        <strain evidence="6 7">TDYN1</strain>
    </source>
</reference>
<keyword evidence="2 5" id="KW-0812">Transmembrane</keyword>
<feature type="transmembrane region" description="Helical" evidence="5">
    <location>
        <begin position="61"/>
        <end position="82"/>
    </location>
</feature>
<feature type="transmembrane region" description="Helical" evidence="5">
    <location>
        <begin position="88"/>
        <end position="107"/>
    </location>
</feature>
<dbReference type="PANTHER" id="PTHR36917:SF1">
    <property type="entry name" value="INNER MEMBRANE-SPANNING PROTEIN YCIB"/>
    <property type="match status" value="1"/>
</dbReference>
<dbReference type="RefSeq" id="WP_217676010.1">
    <property type="nucleotide sequence ID" value="NZ_JAHRVA010000001.1"/>
</dbReference>
<keyword evidence="7" id="KW-1185">Reference proteome</keyword>
<gene>
    <name evidence="5" type="primary">yciB</name>
    <name evidence="6" type="ORF">KUG47_00535</name>
</gene>
<dbReference type="GO" id="GO:0005886">
    <property type="term" value="C:plasma membrane"/>
    <property type="evidence" value="ECO:0007669"/>
    <property type="project" value="UniProtKB-SubCell"/>
</dbReference>
<dbReference type="AlphaFoldDB" id="A0A949PJL5"/>
<protein>
    <recommendedName>
        <fullName evidence="5">Inner membrane-spanning protein YciB</fullName>
    </recommendedName>
</protein>
<comment type="caution">
    <text evidence="6">The sequence shown here is derived from an EMBL/GenBank/DDBJ whole genome shotgun (WGS) entry which is preliminary data.</text>
</comment>
<keyword evidence="1 5" id="KW-1003">Cell membrane</keyword>
<evidence type="ECO:0000256" key="4">
    <source>
        <dbReference type="ARBA" id="ARBA00023136"/>
    </source>
</evidence>
<keyword evidence="5" id="KW-0997">Cell inner membrane</keyword>
<feature type="transmembrane region" description="Helical" evidence="5">
    <location>
        <begin position="119"/>
        <end position="139"/>
    </location>
</feature>
<dbReference type="InterPro" id="IPR006008">
    <property type="entry name" value="YciB"/>
</dbReference>
<dbReference type="EMBL" id="JAHRVA010000001">
    <property type="protein sequence ID" value="MBV2141981.1"/>
    <property type="molecule type" value="Genomic_DNA"/>
</dbReference>
<evidence type="ECO:0000313" key="6">
    <source>
        <dbReference type="EMBL" id="MBV2141981.1"/>
    </source>
</evidence>
<evidence type="ECO:0000256" key="5">
    <source>
        <dbReference type="HAMAP-Rule" id="MF_00189"/>
    </source>
</evidence>
<dbReference type="NCBIfam" id="NF001323">
    <property type="entry name" value="PRK00259.1-1"/>
    <property type="match status" value="1"/>
</dbReference>
<evidence type="ECO:0000256" key="1">
    <source>
        <dbReference type="ARBA" id="ARBA00022475"/>
    </source>
</evidence>
<dbReference type="Pfam" id="PF04279">
    <property type="entry name" value="IspA"/>
    <property type="match status" value="1"/>
</dbReference>
<keyword evidence="3 5" id="KW-1133">Transmembrane helix</keyword>
<dbReference type="PANTHER" id="PTHR36917">
    <property type="entry name" value="INTRACELLULAR SEPTATION PROTEIN A-RELATED"/>
    <property type="match status" value="1"/>
</dbReference>
<accession>A0A949PJL5</accession>